<dbReference type="VEuPathDB" id="FungiDB:CH63R_08888"/>
<dbReference type="OrthoDB" id="536881at2759"/>
<evidence type="ECO:0000313" key="2">
    <source>
        <dbReference type="Proteomes" id="UP000092177"/>
    </source>
</evidence>
<dbReference type="SUPFAM" id="SSF52058">
    <property type="entry name" value="L domain-like"/>
    <property type="match status" value="1"/>
</dbReference>
<sequence length="528" mass="58390">MRFQDSLSPVGVCCATEMHLGWHHFRHLMLRNFPCPAHLRRDVGQPYMIMGYAGAFTAIALCHGVLGQVCDFPGQGLLIKQPADANALRSCREVNGNLVIFPVHTADIDLSGPEVIHGSIFGDEDMSSSDSSVNIASTTLTRVDGHVTMIGSMYRSTIQNLSFPNLHTVGGSFALERTYGLTYLDVTNLHTVGSIHIIAPGLSTLKHTALRRVGPSYDAQKIARTFGPQNGILIGTTSLESVDSIFNNNIKVESASLFASGRIKRVVVGFNESAKLLIHGAEDADAGQLEVVLGGESTTSIHIGEMEMQYGISGFRRSPNLQNLTVDKYYSALTNMSHLHLPFDQLGWLYLEAEKYMTWVSNPPQAAQWSNFSLTISRTEVNFTSEYMPDEKGGWVRSWYWPQKDIFSVDISSGNLTTAFLYVSPHNAMRYLLFPDTSPSESFFEYQNATVNTTSQPKVLHEFRLTPDNVATLDCEPFRNLVEQGIIGSFECYSRLKDSSAYSWRETSVLSSTWSAVAIAAIVYFTAL</sequence>
<dbReference type="Gene3D" id="3.80.20.20">
    <property type="entry name" value="Receptor L-domain"/>
    <property type="match status" value="1"/>
</dbReference>
<dbReference type="EMBL" id="LTAN01000006">
    <property type="protein sequence ID" value="OBR07367.1"/>
    <property type="molecule type" value="Genomic_DNA"/>
</dbReference>
<keyword evidence="2" id="KW-1185">Reference proteome</keyword>
<reference evidence="2" key="1">
    <citation type="journal article" date="2017" name="BMC Genomics">
        <title>Gapless genome assembly of Colletotrichum higginsianum reveals chromosome structure and association of transposable elements with secondary metabolite gene clusters.</title>
        <authorList>
            <person name="Dallery J.-F."/>
            <person name="Lapalu N."/>
            <person name="Zampounis A."/>
            <person name="Pigne S."/>
            <person name="Luyten I."/>
            <person name="Amselem J."/>
            <person name="Wittenberg A.H.J."/>
            <person name="Zhou S."/>
            <person name="de Queiroz M.V."/>
            <person name="Robin G.P."/>
            <person name="Auger A."/>
            <person name="Hainaut M."/>
            <person name="Henrissat B."/>
            <person name="Kim K.-T."/>
            <person name="Lee Y.-H."/>
            <person name="Lespinet O."/>
            <person name="Schwartz D.C."/>
            <person name="Thon M.R."/>
            <person name="O'Connell R.J."/>
        </authorList>
    </citation>
    <scope>NUCLEOTIDE SEQUENCE [LARGE SCALE GENOMIC DNA]</scope>
    <source>
        <strain evidence="2">IMI 349063</strain>
    </source>
</reference>
<dbReference type="KEGG" id="chig:CH63R_08888"/>
<organism evidence="1 2">
    <name type="scientific">Colletotrichum higginsianum (strain IMI 349063)</name>
    <name type="common">Crucifer anthracnose fungus</name>
    <dbReference type="NCBI Taxonomy" id="759273"/>
    <lineage>
        <taxon>Eukaryota</taxon>
        <taxon>Fungi</taxon>
        <taxon>Dikarya</taxon>
        <taxon>Ascomycota</taxon>
        <taxon>Pezizomycotina</taxon>
        <taxon>Sordariomycetes</taxon>
        <taxon>Hypocreomycetidae</taxon>
        <taxon>Glomerellales</taxon>
        <taxon>Glomerellaceae</taxon>
        <taxon>Colletotrichum</taxon>
        <taxon>Colletotrichum destructivum species complex</taxon>
    </lineage>
</organism>
<dbReference type="GeneID" id="28867969"/>
<dbReference type="Proteomes" id="UP000092177">
    <property type="component" value="Chromosome 6"/>
</dbReference>
<dbReference type="InterPro" id="IPR036941">
    <property type="entry name" value="Rcpt_L-dom_sf"/>
</dbReference>
<accession>A0A1B7Y5S7</accession>
<dbReference type="RefSeq" id="XP_018155885.1">
    <property type="nucleotide sequence ID" value="XM_018303862.1"/>
</dbReference>
<dbReference type="AlphaFoldDB" id="A0A1B7Y5S7"/>
<proteinExistence type="predicted"/>
<gene>
    <name evidence="1" type="ORF">CH63R_08888</name>
</gene>
<comment type="caution">
    <text evidence="1">The sequence shown here is derived from an EMBL/GenBank/DDBJ whole genome shotgun (WGS) entry which is preliminary data.</text>
</comment>
<name>A0A1B7Y5S7_COLHI</name>
<evidence type="ECO:0000313" key="1">
    <source>
        <dbReference type="EMBL" id="OBR07367.1"/>
    </source>
</evidence>
<protein>
    <submittedName>
        <fullName evidence="1">Uncharacterized protein</fullName>
    </submittedName>
</protein>